<dbReference type="Pfam" id="PF09004">
    <property type="entry name" value="ALKBH8_N"/>
    <property type="match status" value="1"/>
</dbReference>
<dbReference type="OrthoDB" id="10037236at2759"/>
<organism evidence="2 3">
    <name type="scientific">Stichopus japonicus</name>
    <name type="common">Sea cucumber</name>
    <dbReference type="NCBI Taxonomy" id="307972"/>
    <lineage>
        <taxon>Eukaryota</taxon>
        <taxon>Metazoa</taxon>
        <taxon>Echinodermata</taxon>
        <taxon>Eleutherozoa</taxon>
        <taxon>Echinozoa</taxon>
        <taxon>Holothuroidea</taxon>
        <taxon>Aspidochirotacea</taxon>
        <taxon>Aspidochirotida</taxon>
        <taxon>Stichopodidae</taxon>
        <taxon>Apostichopus</taxon>
    </lineage>
</organism>
<dbReference type="STRING" id="307972.A0A2G8L9X6"/>
<evidence type="ECO:0000313" key="3">
    <source>
        <dbReference type="Proteomes" id="UP000230750"/>
    </source>
</evidence>
<proteinExistence type="predicted"/>
<protein>
    <recommendedName>
        <fullName evidence="1">Alkylated DNA repair protein AlkB homologue 8 N-terminal domain-containing protein</fullName>
    </recommendedName>
</protein>
<dbReference type="GO" id="GO:0008168">
    <property type="term" value="F:methyltransferase activity"/>
    <property type="evidence" value="ECO:0007669"/>
    <property type="project" value="InterPro"/>
</dbReference>
<dbReference type="Proteomes" id="UP000230750">
    <property type="component" value="Unassembled WGS sequence"/>
</dbReference>
<comment type="caution">
    <text evidence="2">The sequence shown here is derived from an EMBL/GenBank/DDBJ whole genome shotgun (WGS) entry which is preliminary data.</text>
</comment>
<name>A0A2G8L9X6_STIJA</name>
<feature type="domain" description="Alkylated DNA repair protein AlkB homologue 8 N-terminal" evidence="1">
    <location>
        <begin position="118"/>
        <end position="159"/>
    </location>
</feature>
<dbReference type="PANTHER" id="PTHR33332">
    <property type="entry name" value="REVERSE TRANSCRIPTASE DOMAIN-CONTAINING PROTEIN"/>
    <property type="match status" value="1"/>
</dbReference>
<keyword evidence="3" id="KW-1185">Reference proteome</keyword>
<gene>
    <name evidence="2" type="ORF">BSL78_06076</name>
</gene>
<dbReference type="GO" id="GO:0016706">
    <property type="term" value="F:2-oxoglutarate-dependent dioxygenase activity"/>
    <property type="evidence" value="ECO:0007669"/>
    <property type="project" value="InterPro"/>
</dbReference>
<dbReference type="InterPro" id="IPR015095">
    <property type="entry name" value="AlkB_hom8_N"/>
</dbReference>
<evidence type="ECO:0000259" key="1">
    <source>
        <dbReference type="Pfam" id="PF09004"/>
    </source>
</evidence>
<sequence>MYKIYTCLRGSNTQYSLFTYDCKVYSPNCLVTKFADDTTLTGLISDNDESTYRVQVESLIHWCNETNLLLHVSKTKEMIFDFRRKKPDMQPLRIREDIIEQVSSFRFLGSHITDNITWSVNCSEILKKARQRLYFLRKLRSYGFNQRILTTFYRTIVESILASSIIVWFGRATQDDARRLSAVVRSAEKIIGVDLPSL</sequence>
<dbReference type="AlphaFoldDB" id="A0A2G8L9X6"/>
<dbReference type="EMBL" id="MRZV01000156">
    <property type="protein sequence ID" value="PIK57034.1"/>
    <property type="molecule type" value="Genomic_DNA"/>
</dbReference>
<evidence type="ECO:0000313" key="2">
    <source>
        <dbReference type="EMBL" id="PIK57034.1"/>
    </source>
</evidence>
<reference evidence="2 3" key="1">
    <citation type="journal article" date="2017" name="PLoS Biol.">
        <title>The sea cucumber genome provides insights into morphological evolution and visceral regeneration.</title>
        <authorList>
            <person name="Zhang X."/>
            <person name="Sun L."/>
            <person name="Yuan J."/>
            <person name="Sun Y."/>
            <person name="Gao Y."/>
            <person name="Zhang L."/>
            <person name="Li S."/>
            <person name="Dai H."/>
            <person name="Hamel J.F."/>
            <person name="Liu C."/>
            <person name="Yu Y."/>
            <person name="Liu S."/>
            <person name="Lin W."/>
            <person name="Guo K."/>
            <person name="Jin S."/>
            <person name="Xu P."/>
            <person name="Storey K.B."/>
            <person name="Huan P."/>
            <person name="Zhang T."/>
            <person name="Zhou Y."/>
            <person name="Zhang J."/>
            <person name="Lin C."/>
            <person name="Li X."/>
            <person name="Xing L."/>
            <person name="Huo D."/>
            <person name="Sun M."/>
            <person name="Wang L."/>
            <person name="Mercier A."/>
            <person name="Li F."/>
            <person name="Yang H."/>
            <person name="Xiang J."/>
        </authorList>
    </citation>
    <scope>NUCLEOTIDE SEQUENCE [LARGE SCALE GENOMIC DNA]</scope>
    <source>
        <strain evidence="2">Shaxun</strain>
        <tissue evidence="2">Muscle</tissue>
    </source>
</reference>
<accession>A0A2G8L9X6</accession>